<dbReference type="EMBL" id="JBHMAJ010000014">
    <property type="protein sequence ID" value="MFB9826238.1"/>
    <property type="molecule type" value="Genomic_DNA"/>
</dbReference>
<evidence type="ECO:0000313" key="3">
    <source>
        <dbReference type="Proteomes" id="UP001589595"/>
    </source>
</evidence>
<evidence type="ECO:0000313" key="2">
    <source>
        <dbReference type="EMBL" id="MFB9826238.1"/>
    </source>
</evidence>
<gene>
    <name evidence="2" type="ORF">ACFFOL_18890</name>
</gene>
<dbReference type="AlphaFoldDB" id="A0ABD5MQX3"/>
<dbReference type="InterPro" id="IPR047930">
    <property type="entry name" value="Transpos_IS6"/>
</dbReference>
<reference evidence="2" key="1">
    <citation type="submission" date="2024-09" db="EMBL/GenBank/DDBJ databases">
        <authorList>
            <person name="Sun Q."/>
        </authorList>
    </citation>
    <scope>NUCLEOTIDE SEQUENCE [LARGE SCALE GENOMIC DNA]</scope>
    <source>
        <strain evidence="2">JCM 31273</strain>
    </source>
</reference>
<dbReference type="Pfam" id="PF13610">
    <property type="entry name" value="DDE_Tnp_IS240"/>
    <property type="match status" value="1"/>
</dbReference>
<evidence type="ECO:0000259" key="1">
    <source>
        <dbReference type="Pfam" id="PF13610"/>
    </source>
</evidence>
<dbReference type="PANTHER" id="PTHR39967:SF1">
    <property type="entry name" value="ISH14-TYPE TRANSPOSASE HSIRS44"/>
    <property type="match status" value="1"/>
</dbReference>
<keyword evidence="3" id="KW-1185">Reference proteome</keyword>
<feature type="non-terminal residue" evidence="2">
    <location>
        <position position="188"/>
    </location>
</feature>
<dbReference type="InterPro" id="IPR032874">
    <property type="entry name" value="DDE_dom"/>
</dbReference>
<name>A0ABD5MQX3_9EURY</name>
<accession>A0ABD5MQX3</accession>
<feature type="non-terminal residue" evidence="2">
    <location>
        <position position="1"/>
    </location>
</feature>
<dbReference type="PANTHER" id="PTHR39967">
    <property type="match status" value="1"/>
</dbReference>
<dbReference type="NCBIfam" id="NF033587">
    <property type="entry name" value="transpos_IS6"/>
    <property type="match status" value="1"/>
</dbReference>
<dbReference type="RefSeq" id="WP_390182347.1">
    <property type="nucleotide sequence ID" value="NZ_JBHMAJ010000014.1"/>
</dbReference>
<protein>
    <submittedName>
        <fullName evidence="2">IS6 family transposase</fullName>
    </submittedName>
</protein>
<feature type="domain" description="DDE" evidence="1">
    <location>
        <begin position="76"/>
        <end position="179"/>
    </location>
</feature>
<comment type="caution">
    <text evidence="2">The sequence shown here is derived from an EMBL/GenBank/DDBJ whole genome shotgun (WGS) entry which is preliminary data.</text>
</comment>
<sequence length="188" mass="21510">RLDGGSDCFELDFVEREATPEPAMKLGIRLHLAGLSLSDTVSILDRLGVDRCRTTVHNWVQKADLQPLDGANPDHVAVDETVIQLNDQRFWLYAAVDPDTNRLLHVKLSPTRNQAITEMFLAELRDKHLVDDALFLVDSAPWLQAALHRHGLDYRYEKHGNRNAVERVFRELKRRTNQFSNCFSHAEA</sequence>
<dbReference type="Proteomes" id="UP001589595">
    <property type="component" value="Unassembled WGS sequence"/>
</dbReference>
<organism evidence="2 3">
    <name type="scientific">Halobaculum roseum</name>
    <dbReference type="NCBI Taxonomy" id="2175149"/>
    <lineage>
        <taxon>Archaea</taxon>
        <taxon>Methanobacteriati</taxon>
        <taxon>Methanobacteriota</taxon>
        <taxon>Stenosarchaea group</taxon>
        <taxon>Halobacteria</taxon>
        <taxon>Halobacteriales</taxon>
        <taxon>Haloferacaceae</taxon>
        <taxon>Halobaculum</taxon>
    </lineage>
</organism>
<proteinExistence type="predicted"/>